<dbReference type="GeneID" id="20211021"/>
<dbReference type="Gene3D" id="1.10.287.1490">
    <property type="match status" value="1"/>
</dbReference>
<evidence type="ECO:0000256" key="1">
    <source>
        <dbReference type="ARBA" id="ARBA00023054"/>
    </source>
</evidence>
<feature type="compositionally biased region" description="Polar residues" evidence="2">
    <location>
        <begin position="55"/>
        <end position="65"/>
    </location>
</feature>
<dbReference type="CTD" id="20211021"/>
<dbReference type="EMBL" id="AMQM01000962">
    <property type="status" value="NOT_ANNOTATED_CDS"/>
    <property type="molecule type" value="Genomic_DNA"/>
</dbReference>
<feature type="region of interest" description="Disordered" evidence="2">
    <location>
        <begin position="505"/>
        <end position="526"/>
    </location>
</feature>
<dbReference type="Proteomes" id="UP000015101">
    <property type="component" value="Unassembled WGS sequence"/>
</dbReference>
<feature type="region of interest" description="Disordered" evidence="2">
    <location>
        <begin position="1"/>
        <end position="65"/>
    </location>
</feature>
<keyword evidence="1" id="KW-0175">Coiled coil</keyword>
<dbReference type="InParanoid" id="T1FQC4"/>
<dbReference type="FunCoup" id="T1FQC4">
    <property type="interactions" value="303"/>
</dbReference>
<evidence type="ECO:0000313" key="5">
    <source>
        <dbReference type="Proteomes" id="UP000015101"/>
    </source>
</evidence>
<dbReference type="KEGG" id="hro:HELRODRAFT_188774"/>
<dbReference type="HOGENOM" id="CLU_033486_0_0_1"/>
<dbReference type="PANTHER" id="PTHR46292">
    <property type="entry name" value="COILED-COIL DOMAIN-CONTAINING PROTEIN 102A"/>
    <property type="match status" value="1"/>
</dbReference>
<keyword evidence="5" id="KW-1185">Reference proteome</keyword>
<dbReference type="OMA" id="QHAYHKL"/>
<dbReference type="STRING" id="6412.T1FQC4"/>
<accession>T1FQC4</accession>
<evidence type="ECO:0000313" key="3">
    <source>
        <dbReference type="EMBL" id="ESO02610.1"/>
    </source>
</evidence>
<dbReference type="EMBL" id="KB096742">
    <property type="protein sequence ID" value="ESO02610.1"/>
    <property type="molecule type" value="Genomic_DNA"/>
</dbReference>
<dbReference type="AlphaFoldDB" id="T1FQC4"/>
<feature type="compositionally biased region" description="Basic residues" evidence="2">
    <location>
        <begin position="16"/>
        <end position="26"/>
    </location>
</feature>
<reference evidence="5" key="1">
    <citation type="submission" date="2012-12" db="EMBL/GenBank/DDBJ databases">
        <authorList>
            <person name="Hellsten U."/>
            <person name="Grimwood J."/>
            <person name="Chapman J.A."/>
            <person name="Shapiro H."/>
            <person name="Aerts A."/>
            <person name="Otillar R.P."/>
            <person name="Terry A.Y."/>
            <person name="Boore J.L."/>
            <person name="Simakov O."/>
            <person name="Marletaz F."/>
            <person name="Cho S.-J."/>
            <person name="Edsinger-Gonzales E."/>
            <person name="Havlak P."/>
            <person name="Kuo D.-H."/>
            <person name="Larsson T."/>
            <person name="Lv J."/>
            <person name="Arendt D."/>
            <person name="Savage R."/>
            <person name="Osoegawa K."/>
            <person name="de Jong P."/>
            <person name="Lindberg D.R."/>
            <person name="Seaver E.C."/>
            <person name="Weisblat D.A."/>
            <person name="Putnam N.H."/>
            <person name="Grigoriev I.V."/>
            <person name="Rokhsar D.S."/>
        </authorList>
    </citation>
    <scope>NUCLEOTIDE SEQUENCE</scope>
</reference>
<gene>
    <name evidence="4" type="primary">20211021</name>
    <name evidence="3" type="ORF">HELRODRAFT_188774</name>
</gene>
<evidence type="ECO:0008006" key="6">
    <source>
        <dbReference type="Google" id="ProtNLM"/>
    </source>
</evidence>
<organism evidence="4 5">
    <name type="scientific">Helobdella robusta</name>
    <name type="common">Californian leech</name>
    <dbReference type="NCBI Taxonomy" id="6412"/>
    <lineage>
        <taxon>Eukaryota</taxon>
        <taxon>Metazoa</taxon>
        <taxon>Spiralia</taxon>
        <taxon>Lophotrochozoa</taxon>
        <taxon>Annelida</taxon>
        <taxon>Clitellata</taxon>
        <taxon>Hirudinea</taxon>
        <taxon>Rhynchobdellida</taxon>
        <taxon>Glossiphoniidae</taxon>
        <taxon>Helobdella</taxon>
    </lineage>
</organism>
<reference evidence="4" key="3">
    <citation type="submission" date="2015-06" db="UniProtKB">
        <authorList>
            <consortium name="EnsemblMetazoa"/>
        </authorList>
    </citation>
    <scope>IDENTIFICATION</scope>
</reference>
<sequence>MNPPPVPPHSDLSGIGHHHHHHHHNRLPSTPERTQSHQQNFVKTPSRRDLPPIPSNQKPFQLQTNNSIDLDMKEEIRQRELEEVRARVAQMEKTMRWWSDCTANWREKWSKVRNERNQSREECRALKFKLESVIKENANLKKLQQKFEYKLKRLSDQEAGLETKALQGDIFNNKFELNINELNLNESHTNNKKNNNDDDEDDDVIISKSCKPPECKQTSISTTTTTTTSSSTAPVLKNENSDDFWLKMIEDLKEKLEKETREKLKVMDTVNGLQGQVDKLTEQYDDLRRAKADCDEEISRLRQWKDERMETIRSDLEDGMMSDTNSEFNSKLTDLHRELEKLQVENATEWTLREKLETEKISLERENKKLVNELSHVTEELNRCRLLTSGHSSTNQNAALDMEELSEKTKELSELKHAHARLKKQLQDRSSELEHVRSRAEHYEMEVKKLRGRIEELKRDLANAEDENDQQSMAMKKMQRNMEELQQQIDNYNLQLQHLQSRLRRSRTSLAGSDDGDDNHSEKALV</sequence>
<protein>
    <recommendedName>
        <fullName evidence="6">Myosin tail domain-containing protein</fullName>
    </recommendedName>
</protein>
<dbReference type="RefSeq" id="XP_009020018.1">
    <property type="nucleotide sequence ID" value="XM_009021770.1"/>
</dbReference>
<feature type="region of interest" description="Disordered" evidence="2">
    <location>
        <begin position="186"/>
        <end position="208"/>
    </location>
</feature>
<dbReference type="eggNOG" id="ENOG502QSJ6">
    <property type="taxonomic scope" value="Eukaryota"/>
</dbReference>
<proteinExistence type="predicted"/>
<name>T1FQC4_HELRO</name>
<evidence type="ECO:0000256" key="2">
    <source>
        <dbReference type="SAM" id="MobiDB-lite"/>
    </source>
</evidence>
<dbReference type="OrthoDB" id="5984396at2759"/>
<reference evidence="3 5" key="2">
    <citation type="journal article" date="2013" name="Nature">
        <title>Insights into bilaterian evolution from three spiralian genomes.</title>
        <authorList>
            <person name="Simakov O."/>
            <person name="Marletaz F."/>
            <person name="Cho S.J."/>
            <person name="Edsinger-Gonzales E."/>
            <person name="Havlak P."/>
            <person name="Hellsten U."/>
            <person name="Kuo D.H."/>
            <person name="Larsson T."/>
            <person name="Lv J."/>
            <person name="Arendt D."/>
            <person name="Savage R."/>
            <person name="Osoegawa K."/>
            <person name="de Jong P."/>
            <person name="Grimwood J."/>
            <person name="Chapman J.A."/>
            <person name="Shapiro H."/>
            <person name="Aerts A."/>
            <person name="Otillar R.P."/>
            <person name="Terry A.Y."/>
            <person name="Boore J.L."/>
            <person name="Grigoriev I.V."/>
            <person name="Lindberg D.R."/>
            <person name="Seaver E.C."/>
            <person name="Weisblat D.A."/>
            <person name="Putnam N.H."/>
            <person name="Rokhsar D.S."/>
        </authorList>
    </citation>
    <scope>NUCLEOTIDE SEQUENCE</scope>
</reference>
<dbReference type="PANTHER" id="PTHR46292:SF1">
    <property type="entry name" value="COILED-COIL DOMAIN-CONTAINING PROTEIN 102A"/>
    <property type="match status" value="1"/>
</dbReference>
<evidence type="ECO:0000313" key="4">
    <source>
        <dbReference type="EnsemblMetazoa" id="HelroP188774"/>
    </source>
</evidence>
<feature type="compositionally biased region" description="Polar residues" evidence="2">
    <location>
        <begin position="27"/>
        <end position="43"/>
    </location>
</feature>
<dbReference type="EnsemblMetazoa" id="HelroT188774">
    <property type="protein sequence ID" value="HelroP188774"/>
    <property type="gene ID" value="HelroG188774"/>
</dbReference>